<feature type="compositionally biased region" description="Pro residues" evidence="1">
    <location>
        <begin position="168"/>
        <end position="180"/>
    </location>
</feature>
<dbReference type="InterPro" id="IPR050587">
    <property type="entry name" value="GNT1/Glycosyltrans_8"/>
</dbReference>
<dbReference type="Pfam" id="PF01501">
    <property type="entry name" value="Glyco_transf_8"/>
    <property type="match status" value="1"/>
</dbReference>
<dbReference type="Gene3D" id="3.90.550.10">
    <property type="entry name" value="Spore Coat Polysaccharide Biosynthesis Protein SpsA, Chain A"/>
    <property type="match status" value="1"/>
</dbReference>
<accession>A0A9P3CMA9</accession>
<dbReference type="InterPro" id="IPR029044">
    <property type="entry name" value="Nucleotide-diphossugar_trans"/>
</dbReference>
<dbReference type="SUPFAM" id="SSF53448">
    <property type="entry name" value="Nucleotide-diphospho-sugar transferases"/>
    <property type="match status" value="1"/>
</dbReference>
<dbReference type="Proteomes" id="UP000825890">
    <property type="component" value="Unassembled WGS sequence"/>
</dbReference>
<keyword evidence="4" id="KW-1185">Reference proteome</keyword>
<keyword evidence="2" id="KW-1133">Transmembrane helix</keyword>
<dbReference type="GeneID" id="68295799"/>
<feature type="region of interest" description="Disordered" evidence="1">
    <location>
        <begin position="158"/>
        <end position="180"/>
    </location>
</feature>
<dbReference type="PANTHER" id="PTHR11183">
    <property type="entry name" value="GLYCOGENIN SUBFAMILY MEMBER"/>
    <property type="match status" value="1"/>
</dbReference>
<feature type="region of interest" description="Disordered" evidence="1">
    <location>
        <begin position="193"/>
        <end position="236"/>
    </location>
</feature>
<proteinExistence type="predicted"/>
<sequence length="568" mass="59940">MPAVLGVRNIAFAIVAIVFLMLFYHTSGGTRAPVSWSPKAPEFKGFAPLPEGITVPASMQQQEDEKLRQEANALGGAGTAANPAHVLPGGEQVAADGNSLGGAGGGSTGAGELGALEGSNALGGGSLGGLGGAAAAPAAPVDAGPFAAPPAAGGSLPGPAIDLAGSPLAPPPAAAAPGMPAAPPPGMVNALPVPPVPAAPGPEAQQMPPMPAMPGLGSSPQMPPLQPNLGSTMGGTAPVAPPVSDPHFQGGFADAPFQQNLDLETPKMDILKLRRYKPHNYKGEGNPTYATHITTPGGSLNDPYFLAALQLIFRVLWDIRSGSAQYPFTAFVAPHITEEQRSVLAAAGAIVRELDSIEWHPDKNTQGRWQYNFARLNLWRQTDFSKILYLDADAFPVQNLDDLLGAATRSCRKELLPLEDQASGDEICPYTFMAAQQNLLANPTATIELNTGVMLIQPNLAMHRRLTRELTANKNWDTAMADKAFLSEMFKASGPFPVVQLAREYNGFFPGPLDEGKLKVVHEKLWVEMQGSAPWTKGMFREKHAEMKAYYESPAFQEVRALDGERVY</sequence>
<evidence type="ECO:0000256" key="1">
    <source>
        <dbReference type="SAM" id="MobiDB-lite"/>
    </source>
</evidence>
<evidence type="ECO:0000256" key="2">
    <source>
        <dbReference type="SAM" id="Phobius"/>
    </source>
</evidence>
<dbReference type="AlphaFoldDB" id="A0A9P3CMA9"/>
<keyword evidence="2" id="KW-0812">Transmembrane</keyword>
<feature type="transmembrane region" description="Helical" evidence="2">
    <location>
        <begin position="6"/>
        <end position="24"/>
    </location>
</feature>
<organism evidence="3 4">
    <name type="scientific">Cercospora kikuchii</name>
    <dbReference type="NCBI Taxonomy" id="84275"/>
    <lineage>
        <taxon>Eukaryota</taxon>
        <taxon>Fungi</taxon>
        <taxon>Dikarya</taxon>
        <taxon>Ascomycota</taxon>
        <taxon>Pezizomycotina</taxon>
        <taxon>Dothideomycetes</taxon>
        <taxon>Dothideomycetidae</taxon>
        <taxon>Mycosphaerellales</taxon>
        <taxon>Mycosphaerellaceae</taxon>
        <taxon>Cercospora</taxon>
    </lineage>
</organism>
<gene>
    <name evidence="3" type="ORF">CKM354_001022400</name>
</gene>
<dbReference type="GO" id="GO:0016757">
    <property type="term" value="F:glycosyltransferase activity"/>
    <property type="evidence" value="ECO:0007669"/>
    <property type="project" value="InterPro"/>
</dbReference>
<feature type="compositionally biased region" description="Low complexity" evidence="1">
    <location>
        <begin position="158"/>
        <end position="167"/>
    </location>
</feature>
<dbReference type="OrthoDB" id="2014201at2759"/>
<evidence type="ECO:0008006" key="5">
    <source>
        <dbReference type="Google" id="ProtNLM"/>
    </source>
</evidence>
<dbReference type="EMBL" id="BOLY01000007">
    <property type="protein sequence ID" value="GIZ47124.1"/>
    <property type="molecule type" value="Genomic_DNA"/>
</dbReference>
<comment type="caution">
    <text evidence="3">The sequence shown here is derived from an EMBL/GenBank/DDBJ whole genome shotgun (WGS) entry which is preliminary data.</text>
</comment>
<feature type="region of interest" description="Disordered" evidence="1">
    <location>
        <begin position="77"/>
        <end position="106"/>
    </location>
</feature>
<reference evidence="3 4" key="1">
    <citation type="submission" date="2021-01" db="EMBL/GenBank/DDBJ databases">
        <title>Cercospora kikuchii MAFF 305040 whole genome shotgun sequence.</title>
        <authorList>
            <person name="Kashiwa T."/>
            <person name="Suzuki T."/>
        </authorList>
    </citation>
    <scope>NUCLEOTIDE SEQUENCE [LARGE SCALE GENOMIC DNA]</scope>
    <source>
        <strain evidence="3 4">MAFF 305040</strain>
    </source>
</reference>
<dbReference type="RefSeq" id="XP_044661611.1">
    <property type="nucleotide sequence ID" value="XM_044805676.1"/>
</dbReference>
<evidence type="ECO:0000313" key="3">
    <source>
        <dbReference type="EMBL" id="GIZ47124.1"/>
    </source>
</evidence>
<evidence type="ECO:0000313" key="4">
    <source>
        <dbReference type="Proteomes" id="UP000825890"/>
    </source>
</evidence>
<protein>
    <recommendedName>
        <fullName evidence="5">Glycosyltransferase family 8 protein</fullName>
    </recommendedName>
</protein>
<name>A0A9P3CMA9_9PEZI</name>
<dbReference type="InterPro" id="IPR002495">
    <property type="entry name" value="Glyco_trans_8"/>
</dbReference>
<keyword evidence="2" id="KW-0472">Membrane</keyword>